<comment type="caution">
    <text evidence="1">The sequence shown here is derived from an EMBL/GenBank/DDBJ whole genome shotgun (WGS) entry which is preliminary data.</text>
</comment>
<organism evidence="1">
    <name type="scientific">candidate division WOR-3 bacterium</name>
    <dbReference type="NCBI Taxonomy" id="2052148"/>
    <lineage>
        <taxon>Bacteria</taxon>
        <taxon>Bacteria division WOR-3</taxon>
    </lineage>
</organism>
<dbReference type="Gene3D" id="3.90.25.10">
    <property type="entry name" value="UDP-galactose 4-epimerase, domain 1"/>
    <property type="match status" value="1"/>
</dbReference>
<evidence type="ECO:0000313" key="1">
    <source>
        <dbReference type="EMBL" id="HGE77860.1"/>
    </source>
</evidence>
<reference evidence="1" key="1">
    <citation type="journal article" date="2020" name="mSystems">
        <title>Genome- and Community-Level Interaction Insights into Carbon Utilization and Element Cycling Functions of Hydrothermarchaeota in Hydrothermal Sediment.</title>
        <authorList>
            <person name="Zhou Z."/>
            <person name="Liu Y."/>
            <person name="Xu W."/>
            <person name="Pan J."/>
            <person name="Luo Z.H."/>
            <person name="Li M."/>
        </authorList>
    </citation>
    <scope>NUCLEOTIDE SEQUENCE [LARGE SCALE GENOMIC DNA]</scope>
    <source>
        <strain evidence="1">SpSt-961</strain>
    </source>
</reference>
<gene>
    <name evidence="1" type="ORF">ENX68_02520</name>
</gene>
<proteinExistence type="predicted"/>
<sequence length="83" mass="9926">MWDKIAYKVNSDPSSPHEAFFLKLDCSKARALLSWSPVWDINKTIYITTRWYKEFYENGKIMSELDLTEYLIDAKKQKVVWMV</sequence>
<name>A0A7V3VUD0_UNCW3</name>
<dbReference type="AlphaFoldDB" id="A0A7V3VUD0"/>
<accession>A0A7V3VUD0</accession>
<dbReference type="InterPro" id="IPR036291">
    <property type="entry name" value="NAD(P)-bd_dom_sf"/>
</dbReference>
<dbReference type="SUPFAM" id="SSF51735">
    <property type="entry name" value="NAD(P)-binding Rossmann-fold domains"/>
    <property type="match status" value="1"/>
</dbReference>
<dbReference type="EMBL" id="DTOZ01000064">
    <property type="protein sequence ID" value="HGE77860.1"/>
    <property type="molecule type" value="Genomic_DNA"/>
</dbReference>
<evidence type="ECO:0008006" key="2">
    <source>
        <dbReference type="Google" id="ProtNLM"/>
    </source>
</evidence>
<protein>
    <recommendedName>
        <fullName evidence="2">CDP-glucose 4,6-dehydratase</fullName>
    </recommendedName>
</protein>